<comment type="caution">
    <text evidence="2">The sequence shown here is derived from an EMBL/GenBank/DDBJ whole genome shotgun (WGS) entry which is preliminary data.</text>
</comment>
<evidence type="ECO:0000256" key="1">
    <source>
        <dbReference type="SAM" id="MobiDB-lite"/>
    </source>
</evidence>
<dbReference type="Proteomes" id="UP001447188">
    <property type="component" value="Unassembled WGS sequence"/>
</dbReference>
<protein>
    <submittedName>
        <fullName evidence="2">Uncharacterized protein</fullName>
    </submittedName>
</protein>
<keyword evidence="3" id="KW-1185">Reference proteome</keyword>
<reference evidence="2 3" key="1">
    <citation type="submission" date="2024-02" db="EMBL/GenBank/DDBJ databases">
        <title>Discinaceae phylogenomics.</title>
        <authorList>
            <person name="Dirks A.C."/>
            <person name="James T.Y."/>
        </authorList>
    </citation>
    <scope>NUCLEOTIDE SEQUENCE [LARGE SCALE GENOMIC DNA]</scope>
    <source>
        <strain evidence="2 3">ACD0624</strain>
    </source>
</reference>
<name>A0ABR3GV52_9PEZI</name>
<feature type="region of interest" description="Disordered" evidence="1">
    <location>
        <begin position="18"/>
        <end position="38"/>
    </location>
</feature>
<accession>A0ABR3GV52</accession>
<organism evidence="2 3">
    <name type="scientific">Discina gigas</name>
    <dbReference type="NCBI Taxonomy" id="1032678"/>
    <lineage>
        <taxon>Eukaryota</taxon>
        <taxon>Fungi</taxon>
        <taxon>Dikarya</taxon>
        <taxon>Ascomycota</taxon>
        <taxon>Pezizomycotina</taxon>
        <taxon>Pezizomycetes</taxon>
        <taxon>Pezizales</taxon>
        <taxon>Discinaceae</taxon>
        <taxon>Discina</taxon>
    </lineage>
</organism>
<sequence length="99" mass="10929">MDDSEEPELYAAAIPADTADMRPKAPKHTRVPSRRATQNFVIATDPTSNVGGRLMSRTWSSCRRFVCQAFFGIVHACIVADSRFQGDGNTPNRRSTSNI</sequence>
<proteinExistence type="predicted"/>
<feature type="compositionally biased region" description="Basic residues" evidence="1">
    <location>
        <begin position="24"/>
        <end position="33"/>
    </location>
</feature>
<evidence type="ECO:0000313" key="2">
    <source>
        <dbReference type="EMBL" id="KAL0639795.1"/>
    </source>
</evidence>
<gene>
    <name evidence="2" type="ORF">Q9L58_001110</name>
</gene>
<dbReference type="EMBL" id="JBBBZM010000008">
    <property type="protein sequence ID" value="KAL0639795.1"/>
    <property type="molecule type" value="Genomic_DNA"/>
</dbReference>
<evidence type="ECO:0000313" key="3">
    <source>
        <dbReference type="Proteomes" id="UP001447188"/>
    </source>
</evidence>